<proteinExistence type="predicted"/>
<evidence type="ECO:0000313" key="2">
    <source>
        <dbReference type="Proteomes" id="UP000034690"/>
    </source>
</evidence>
<accession>A0A0G0QTC5</accession>
<gene>
    <name evidence="1" type="ORF">UT40_C0013G0001</name>
</gene>
<feature type="non-terminal residue" evidence="1">
    <location>
        <position position="135"/>
    </location>
</feature>
<dbReference type="EMBL" id="LBWQ01000013">
    <property type="protein sequence ID" value="KKR13600.1"/>
    <property type="molecule type" value="Genomic_DNA"/>
</dbReference>
<dbReference type="Proteomes" id="UP000034690">
    <property type="component" value="Unassembled WGS sequence"/>
</dbReference>
<organism evidence="1 2">
    <name type="scientific">Candidatus Woesebacteria bacterium GW2011_GWA1_39_21b</name>
    <dbReference type="NCBI Taxonomy" id="1618551"/>
    <lineage>
        <taxon>Bacteria</taxon>
        <taxon>Candidatus Woeseibacteriota</taxon>
    </lineage>
</organism>
<comment type="caution">
    <text evidence="1">The sequence shown here is derived from an EMBL/GenBank/DDBJ whole genome shotgun (WGS) entry which is preliminary data.</text>
</comment>
<protein>
    <submittedName>
        <fullName evidence="1">Uncharacterized protein</fullName>
    </submittedName>
</protein>
<dbReference type="AlphaFoldDB" id="A0A0G0QTC5"/>
<evidence type="ECO:0000313" key="1">
    <source>
        <dbReference type="EMBL" id="KKR13600.1"/>
    </source>
</evidence>
<reference evidence="1 2" key="1">
    <citation type="journal article" date="2015" name="Nature">
        <title>rRNA introns, odd ribosomes, and small enigmatic genomes across a large radiation of phyla.</title>
        <authorList>
            <person name="Brown C.T."/>
            <person name="Hug L.A."/>
            <person name="Thomas B.C."/>
            <person name="Sharon I."/>
            <person name="Castelle C.J."/>
            <person name="Singh A."/>
            <person name="Wilkins M.J."/>
            <person name="Williams K.H."/>
            <person name="Banfield J.F."/>
        </authorList>
    </citation>
    <scope>NUCLEOTIDE SEQUENCE [LARGE SCALE GENOMIC DNA]</scope>
</reference>
<sequence length="135" mass="15784">MFTETTTPDEFNGTPNELGTRYAVVGGVKTSPEFAQLAGKIMELRQNKWIEQKRKTNHQRIMRLNMFNWKHGKFSKYRPLPKYFFDYAEYVAADLNLDEGTQMFEVIDGIIKKNLIRIETNHIFEMTDGGVQDKN</sequence>
<name>A0A0G0QTC5_9BACT</name>